<dbReference type="EMBL" id="QGGW01000001">
    <property type="protein sequence ID" value="PWK62493.1"/>
    <property type="molecule type" value="Genomic_DNA"/>
</dbReference>
<organism evidence="7 8">
    <name type="scientific">Roseicyclus mahoneyensis</name>
    <dbReference type="NCBI Taxonomy" id="164332"/>
    <lineage>
        <taxon>Bacteria</taxon>
        <taxon>Pseudomonadati</taxon>
        <taxon>Pseudomonadota</taxon>
        <taxon>Alphaproteobacteria</taxon>
        <taxon>Rhodobacterales</taxon>
        <taxon>Roseobacteraceae</taxon>
        <taxon>Roseicyclus</taxon>
    </lineage>
</organism>
<evidence type="ECO:0000313" key="7">
    <source>
        <dbReference type="EMBL" id="PWK62493.1"/>
    </source>
</evidence>
<gene>
    <name evidence="7" type="ORF">C7455_101520</name>
</gene>
<feature type="domain" description="Cytochrome c" evidence="6">
    <location>
        <begin position="309"/>
        <end position="404"/>
    </location>
</feature>
<evidence type="ECO:0000256" key="3">
    <source>
        <dbReference type="ARBA" id="ARBA00023004"/>
    </source>
</evidence>
<evidence type="ECO:0000259" key="6">
    <source>
        <dbReference type="PROSITE" id="PS51007"/>
    </source>
</evidence>
<dbReference type="AlphaFoldDB" id="A0A316H4J1"/>
<keyword evidence="5" id="KW-1133">Transmembrane helix</keyword>
<dbReference type="Proteomes" id="UP000245708">
    <property type="component" value="Unassembled WGS sequence"/>
</dbReference>
<comment type="caution">
    <text evidence="7">The sequence shown here is derived from an EMBL/GenBank/DDBJ whole genome shotgun (WGS) entry which is preliminary data.</text>
</comment>
<dbReference type="RefSeq" id="WP_109665079.1">
    <property type="nucleotide sequence ID" value="NZ_QGGW01000001.1"/>
</dbReference>
<dbReference type="PROSITE" id="PS51007">
    <property type="entry name" value="CYTC"/>
    <property type="match status" value="1"/>
</dbReference>
<feature type="transmembrane region" description="Helical" evidence="5">
    <location>
        <begin position="280"/>
        <end position="301"/>
    </location>
</feature>
<keyword evidence="5" id="KW-0812">Transmembrane</keyword>
<dbReference type="InterPro" id="IPR010389">
    <property type="entry name" value="Urate_ox_N"/>
</dbReference>
<evidence type="ECO:0000256" key="5">
    <source>
        <dbReference type="SAM" id="Phobius"/>
    </source>
</evidence>
<proteinExistence type="predicted"/>
<dbReference type="InterPro" id="IPR009056">
    <property type="entry name" value="Cyt_c-like_dom"/>
</dbReference>
<dbReference type="Pfam" id="PF06181">
    <property type="entry name" value="Urate_ox_N"/>
    <property type="match status" value="1"/>
</dbReference>
<feature type="transmembrane region" description="Helical" evidence="5">
    <location>
        <begin position="149"/>
        <end position="167"/>
    </location>
</feature>
<dbReference type="GO" id="GO:0009055">
    <property type="term" value="F:electron transfer activity"/>
    <property type="evidence" value="ECO:0007669"/>
    <property type="project" value="InterPro"/>
</dbReference>
<dbReference type="GO" id="GO:0046872">
    <property type="term" value="F:metal ion binding"/>
    <property type="evidence" value="ECO:0007669"/>
    <property type="project" value="UniProtKB-KW"/>
</dbReference>
<accession>A0A316H4J1</accession>
<evidence type="ECO:0000256" key="2">
    <source>
        <dbReference type="ARBA" id="ARBA00022723"/>
    </source>
</evidence>
<protein>
    <submittedName>
        <fullName evidence="7">Putative membrane protein</fullName>
    </submittedName>
</protein>
<feature type="transmembrane region" description="Helical" evidence="5">
    <location>
        <begin position="173"/>
        <end position="194"/>
    </location>
</feature>
<feature type="transmembrane region" description="Helical" evidence="5">
    <location>
        <begin position="84"/>
        <end position="107"/>
    </location>
</feature>
<dbReference type="InterPro" id="IPR036909">
    <property type="entry name" value="Cyt_c-like_dom_sf"/>
</dbReference>
<sequence length="408" mass="45255">MDATILLHWAEFAARWLHVITAIAWIGSSFYFIALDLGLNRNIPGPADGEEWQVHGGGFYHIQKYMVAPEAMPEHLTWFKWESYATWLSGVALLALLYWVGAEMYLIDWRVMDLSPWQAIVISALSLVVGWVVYDLLCKSKLGESPTALMVLLFGVLVALSWGYAQVFSGRAALLHLGALTATIMTANVAMIIIPNQKIVVADLKAGRTPDPKYGKIAKLRSTHNNYLTLPVIFLMLSNHYPLAFASEWNWLIGALVFLMGVTIRHFFNTMHMRKGMPWWTWGATAAIFAVIVWLSVLPLMRDDPMEEAALSPGLQRFAAHAEFPQVADLVYGNCASCHAAEVFMPGLAAAPGGVMLDSDTRIAHHAQAIYLQAGASHAMPPGNFAFLTEEDRALIRRWYREAVGGAL</sequence>
<dbReference type="GO" id="GO:0020037">
    <property type="term" value="F:heme binding"/>
    <property type="evidence" value="ECO:0007669"/>
    <property type="project" value="InterPro"/>
</dbReference>
<keyword evidence="3 4" id="KW-0408">Iron</keyword>
<reference evidence="7 8" key="1">
    <citation type="submission" date="2018-05" db="EMBL/GenBank/DDBJ databases">
        <title>Genomic Encyclopedia of Type Strains, Phase IV (KMG-IV): sequencing the most valuable type-strain genomes for metagenomic binning, comparative biology and taxonomic classification.</title>
        <authorList>
            <person name="Goeker M."/>
        </authorList>
    </citation>
    <scope>NUCLEOTIDE SEQUENCE [LARGE SCALE GENOMIC DNA]</scope>
    <source>
        <strain evidence="7 8">DSM 16097</strain>
    </source>
</reference>
<feature type="transmembrane region" description="Helical" evidence="5">
    <location>
        <begin position="16"/>
        <end position="34"/>
    </location>
</feature>
<dbReference type="OrthoDB" id="9787495at2"/>
<name>A0A316H4J1_9RHOB</name>
<feature type="transmembrane region" description="Helical" evidence="5">
    <location>
        <begin position="119"/>
        <end position="137"/>
    </location>
</feature>
<dbReference type="SUPFAM" id="SSF46626">
    <property type="entry name" value="Cytochrome c"/>
    <property type="match status" value="1"/>
</dbReference>
<evidence type="ECO:0000256" key="1">
    <source>
        <dbReference type="ARBA" id="ARBA00022617"/>
    </source>
</evidence>
<feature type="transmembrane region" description="Helical" evidence="5">
    <location>
        <begin position="249"/>
        <end position="268"/>
    </location>
</feature>
<evidence type="ECO:0000256" key="4">
    <source>
        <dbReference type="PROSITE-ProRule" id="PRU00433"/>
    </source>
</evidence>
<keyword evidence="1 4" id="KW-0349">Heme</keyword>
<evidence type="ECO:0000313" key="8">
    <source>
        <dbReference type="Proteomes" id="UP000245708"/>
    </source>
</evidence>
<keyword evidence="5" id="KW-0472">Membrane</keyword>
<keyword evidence="2 4" id="KW-0479">Metal-binding</keyword>
<keyword evidence="8" id="KW-1185">Reference proteome</keyword>